<keyword evidence="4" id="KW-1185">Reference proteome</keyword>
<comment type="caution">
    <text evidence="3">The sequence shown here is derived from an EMBL/GenBank/DDBJ whole genome shotgun (WGS) entry which is preliminary data.</text>
</comment>
<dbReference type="PANTHER" id="PTHR40094">
    <property type="entry name" value="ALPHA-2-MACROGLOBULIN HOMOLOG"/>
    <property type="match status" value="1"/>
</dbReference>
<evidence type="ECO:0000256" key="1">
    <source>
        <dbReference type="ARBA" id="ARBA00010556"/>
    </source>
</evidence>
<dbReference type="Pfam" id="PF00207">
    <property type="entry name" value="A2M"/>
    <property type="match status" value="1"/>
</dbReference>
<protein>
    <recommendedName>
        <fullName evidence="2">Alpha-2-macroglobulin domain-containing protein</fullName>
    </recommendedName>
</protein>
<dbReference type="Gene3D" id="2.60.40.1930">
    <property type="match status" value="1"/>
</dbReference>
<accession>A0A4Y8WNR4</accession>
<dbReference type="PANTHER" id="PTHR40094:SF1">
    <property type="entry name" value="UBIQUITIN DOMAIN-CONTAINING PROTEIN"/>
    <property type="match status" value="1"/>
</dbReference>
<dbReference type="InterPro" id="IPR001599">
    <property type="entry name" value="Macroglobln_a2"/>
</dbReference>
<dbReference type="InterPro" id="IPR002890">
    <property type="entry name" value="MG2"/>
</dbReference>
<dbReference type="InterPro" id="IPR051802">
    <property type="entry name" value="YfhM-like"/>
</dbReference>
<sequence length="1617" mass="181799">MRAREGKWVVGILLMGLVLLPLLGREQKMKQQQITVTEEMRALGRLYNNYWRHLEEYDASNDERQDTLLWSREKTDREAEALLGRLFSQRTVLRMAQSGNLARQGRVERWGFVLLEGETIYGNVLRVASAFARESETIKKLFRAEIEAALQEGYYPEALFILREGYSVEEYGTYRSHFGAQAEGTLIDLLLLQEEYTTTLEPIEEKLSAEKVTDADQEWLRLMPPLKQRAEGILAGLMTTPYASEGQSIFDDCFGAKKVIIEAKDLNTATGVLKVKVFGIFPSGWELARQETKIALIPEGIVRLEVQDQLPKPGTYYYNVHALGASNGGYGAYMRYDKLYIYAYESQDNKVQLHLLDRATGAPVEGVVAKGGEQTKRSDRLGRITFEKKQQGYMVTVEDNRLAEPFSTYVPQLPETKSVEAGRTTQANFYLDRPLYRRGQTVKVGVVVSESAQDKEHTLPDYPLQLTLEASRGAEKVTVHQVTVTTNAQGVAETTFQLSEDANLTDYRISSKIGTEFIEVQDYKLSYLSVQIDSIPKGYVKGHPLVVMGKTTDLNGYPTSAQVLLEYGDRKRVEVQSGDDGLFTITTPKIAEYGYNIRLSASDALGNTAEILRYISTMDTDMPLDPHMLLKGDKQNKERFSLSTKQQPYTKRLLGQLNNRHIYAQLVNERDTIDLGALPIEDKQEFSLPQLASGNYRVRLSTTDGYGVKQVAETGPIYFYSPKDKQLVGEHLLWVTRIASGDILYGSSYDHPIYYYLEQEGRVVEQRVLQTKAGQLQRLSLPKGASGKVELVTVRHMNQETQTIELDEPDSEKGKAHFEGLKFEEKYLPGADFKKSIRVLDKVGKPLVKAPVIVTVFDKAVADAAGGSAFWELISAPQWIVAEPRAMMYTKAFDNMALEESAVLNEVVTVGSAGAAASEAPLRTNFVETAYFSALLVTDEEGKIDLSFTIPDTQTKYIAKLFAFTTNLEAQVMGEATFEVSTPLSIELSTPRFLTWGDVLNGEAVLRNTGDQPLTARYSIANDSVQLTEGVVEVPANGTVAVPFAIQATEGEVLRLQGRAQAGDVADGVKRVIPLRSNLSTYIVAQPISAYKQDEVRLSLPKMELSSTPLTLQLYLDPIQLLLSKLALAHRLTEVKELGLFGAVHYYAVYSRLQRYLAQHPEFADELRGAAGELEQVAQKPSTAIDRMADPKTLADFYRFITDTAKLQERLSALEQTILSHSIESGGFFYSPFYREASPWLTHYVLSSLGGLTIKDAQLVAQLERSMGFLERELSKERSYYHDFVGYALIAHEYGRPLPDFGKPMQQQVEWLQKNYQSTDNSTMIRYAEYSRIYEGKTRYPEVRRFIKERSGFTFNDDEQLSLMLFLQKDEAEVQEGVVSFALKVKQNTLWYDRGILDVAEVFLDKVKPTRIFANAALQINGQNYHLTPQERLTGAVTMAYPAKSDQLSVTWSGIESDYVFGGLSYLVTEPSAKATPTGDKLKVEKQIFVRQVDSEGNQTFALAEHVEKGDKLIVRYLIEAEQDLSLMMLVDPRPATSEFGYQFEGYGRGGRFWWHYSRRDAEDRLYIDWLPRGRHQIELEAVASQGGRFTYGPAQIQSFYAPEYAGNSSGGTLDIH</sequence>
<proteinExistence type="inferred from homology"/>
<name>A0A4Y8WNR4_9PORP</name>
<comment type="similarity">
    <text evidence="1">Belongs to the protease inhibitor I39 (alpha-2-macroglobulin) family. Bacterial alpha-2-macroglobulin subfamily.</text>
</comment>
<dbReference type="GO" id="GO:0004866">
    <property type="term" value="F:endopeptidase inhibitor activity"/>
    <property type="evidence" value="ECO:0007669"/>
    <property type="project" value="InterPro"/>
</dbReference>
<evidence type="ECO:0000259" key="2">
    <source>
        <dbReference type="SMART" id="SM01360"/>
    </source>
</evidence>
<organism evidence="3 4">
    <name type="scientific">Porphyromonas levii</name>
    <dbReference type="NCBI Taxonomy" id="28114"/>
    <lineage>
        <taxon>Bacteria</taxon>
        <taxon>Pseudomonadati</taxon>
        <taxon>Bacteroidota</taxon>
        <taxon>Bacteroidia</taxon>
        <taxon>Bacteroidales</taxon>
        <taxon>Porphyromonadaceae</taxon>
        <taxon>Porphyromonas</taxon>
    </lineage>
</organism>
<evidence type="ECO:0000313" key="3">
    <source>
        <dbReference type="EMBL" id="TFH94482.1"/>
    </source>
</evidence>
<feature type="domain" description="Alpha-2-macroglobulin" evidence="2">
    <location>
        <begin position="929"/>
        <end position="1020"/>
    </location>
</feature>
<dbReference type="OrthoDB" id="9767116at2"/>
<dbReference type="Pfam" id="PF17973">
    <property type="entry name" value="bMG10"/>
    <property type="match status" value="1"/>
</dbReference>
<dbReference type="InterPro" id="IPR041246">
    <property type="entry name" value="Bact_MG10"/>
</dbReference>
<dbReference type="Proteomes" id="UP000297225">
    <property type="component" value="Unassembled WGS sequence"/>
</dbReference>
<dbReference type="STRING" id="1122973.GCA_000379925_00054"/>
<dbReference type="EMBL" id="SPNC01000117">
    <property type="protein sequence ID" value="TFH94482.1"/>
    <property type="molecule type" value="Genomic_DNA"/>
</dbReference>
<gene>
    <name evidence="3" type="ORF">E4P47_07290</name>
</gene>
<dbReference type="SMART" id="SM01360">
    <property type="entry name" value="A2M"/>
    <property type="match status" value="1"/>
</dbReference>
<reference evidence="3 4" key="1">
    <citation type="submission" date="2019-03" db="EMBL/GenBank/DDBJ databases">
        <title>Porphyromonas levii Isolated from the Uterus of Dairy Cows.</title>
        <authorList>
            <person name="Francis A.M."/>
        </authorList>
    </citation>
    <scope>NUCLEOTIDE SEQUENCE [LARGE SCALE GENOMIC DNA]</scope>
    <source>
        <strain evidence="3 4">AF5678</strain>
    </source>
</reference>
<evidence type="ECO:0000313" key="4">
    <source>
        <dbReference type="Proteomes" id="UP000297225"/>
    </source>
</evidence>
<dbReference type="Pfam" id="PF01835">
    <property type="entry name" value="MG2"/>
    <property type="match status" value="1"/>
</dbReference>
<dbReference type="RefSeq" id="WP_134849180.1">
    <property type="nucleotide sequence ID" value="NZ_CP197400.1"/>
</dbReference>